<gene>
    <name evidence="1" type="ORF">LCGC14_1838090</name>
</gene>
<reference evidence="1" key="1">
    <citation type="journal article" date="2015" name="Nature">
        <title>Complex archaea that bridge the gap between prokaryotes and eukaryotes.</title>
        <authorList>
            <person name="Spang A."/>
            <person name="Saw J.H."/>
            <person name="Jorgensen S.L."/>
            <person name="Zaremba-Niedzwiedzka K."/>
            <person name="Martijn J."/>
            <person name="Lind A.E."/>
            <person name="van Eijk R."/>
            <person name="Schleper C."/>
            <person name="Guy L."/>
            <person name="Ettema T.J."/>
        </authorList>
    </citation>
    <scope>NUCLEOTIDE SEQUENCE</scope>
</reference>
<sequence>MSISFARLPNLVIDGSGTDSNVLTQDLIDDAIVIVLIGMISLQSKSYVIQGRRHGATTWVTLQEGIFGDALADVVLPAADKALAYNMEIFGFSAFSAFRIHSPSSVTGDQTWEAGKLWRGL</sequence>
<accession>A0A0F9JDD6</accession>
<organism evidence="1">
    <name type="scientific">marine sediment metagenome</name>
    <dbReference type="NCBI Taxonomy" id="412755"/>
    <lineage>
        <taxon>unclassified sequences</taxon>
        <taxon>metagenomes</taxon>
        <taxon>ecological metagenomes</taxon>
    </lineage>
</organism>
<name>A0A0F9JDD6_9ZZZZ</name>
<dbReference type="EMBL" id="LAZR01018259">
    <property type="protein sequence ID" value="KKL97077.1"/>
    <property type="molecule type" value="Genomic_DNA"/>
</dbReference>
<dbReference type="AlphaFoldDB" id="A0A0F9JDD6"/>
<evidence type="ECO:0000313" key="1">
    <source>
        <dbReference type="EMBL" id="KKL97077.1"/>
    </source>
</evidence>
<proteinExistence type="predicted"/>
<comment type="caution">
    <text evidence="1">The sequence shown here is derived from an EMBL/GenBank/DDBJ whole genome shotgun (WGS) entry which is preliminary data.</text>
</comment>
<protein>
    <submittedName>
        <fullName evidence="1">Uncharacterized protein</fullName>
    </submittedName>
</protein>